<dbReference type="PANTHER" id="PTHR34075:SF5">
    <property type="entry name" value="BLR3430 PROTEIN"/>
    <property type="match status" value="1"/>
</dbReference>
<feature type="non-terminal residue" evidence="3">
    <location>
        <position position="1"/>
    </location>
</feature>
<feature type="domain" description="ChsH2 C-terminal OB-fold" evidence="1">
    <location>
        <begin position="56"/>
        <end position="118"/>
    </location>
</feature>
<dbReference type="InterPro" id="IPR022002">
    <property type="entry name" value="ChsH2_Znr"/>
</dbReference>
<dbReference type="Pfam" id="PF12172">
    <property type="entry name" value="zf-ChsH2"/>
    <property type="match status" value="1"/>
</dbReference>
<dbReference type="EMBL" id="VKLS01000808">
    <property type="protein sequence ID" value="TSB18265.1"/>
    <property type="molecule type" value="Genomic_DNA"/>
</dbReference>
<dbReference type="Proteomes" id="UP000320888">
    <property type="component" value="Unassembled WGS sequence"/>
</dbReference>
<comment type="caution">
    <text evidence="3">The sequence shown here is derived from an EMBL/GenBank/DDBJ whole genome shotgun (WGS) entry which is preliminary data.</text>
</comment>
<protein>
    <recommendedName>
        <fullName evidence="5">DNA-binding protein</fullName>
    </recommendedName>
</protein>
<keyword evidence="4" id="KW-1185">Reference proteome</keyword>
<dbReference type="PANTHER" id="PTHR34075">
    <property type="entry name" value="BLR3430 PROTEIN"/>
    <property type="match status" value="1"/>
</dbReference>
<dbReference type="InterPro" id="IPR002878">
    <property type="entry name" value="ChsH2_C"/>
</dbReference>
<dbReference type="Gene3D" id="6.10.30.10">
    <property type="match status" value="1"/>
</dbReference>
<accession>A0A553XMQ7</accession>
<dbReference type="InterPro" id="IPR012340">
    <property type="entry name" value="NA-bd_OB-fold"/>
</dbReference>
<feature type="domain" description="ChsH2 rubredoxin-like zinc ribbon" evidence="2">
    <location>
        <begin position="18"/>
        <end position="53"/>
    </location>
</feature>
<evidence type="ECO:0000313" key="4">
    <source>
        <dbReference type="Proteomes" id="UP000320888"/>
    </source>
</evidence>
<organism evidence="3 4">
    <name type="scientific">Streptomyces benahoarensis</name>
    <dbReference type="NCBI Taxonomy" id="2595054"/>
    <lineage>
        <taxon>Bacteria</taxon>
        <taxon>Bacillati</taxon>
        <taxon>Actinomycetota</taxon>
        <taxon>Actinomycetes</taxon>
        <taxon>Kitasatosporales</taxon>
        <taxon>Streptomycetaceae</taxon>
        <taxon>Streptomyces</taxon>
    </lineage>
</organism>
<evidence type="ECO:0000313" key="3">
    <source>
        <dbReference type="EMBL" id="TSB18265.1"/>
    </source>
</evidence>
<sequence>ERLVGSEMCIRDSNAGFWAGVAEHRLLIQRCGGCGRLRLPWLPGCARCGSPEWATVEASGTGTVHSYVVLHHPPFPAFDPPYAVALIALAEGVRLVAGVTGVRYDAVRIEMPVRLEFQQVTDAKGAWELPVFRAEPGARAPGEEG</sequence>
<dbReference type="Pfam" id="PF01796">
    <property type="entry name" value="OB_ChsH2_C"/>
    <property type="match status" value="1"/>
</dbReference>
<reference evidence="3 4" key="1">
    <citation type="submission" date="2019-07" db="EMBL/GenBank/DDBJ databases">
        <title>Draft genome for Streptomyces benahoarensis MZ03-48.</title>
        <authorList>
            <person name="Gonzalez-Pimentel J.L."/>
        </authorList>
    </citation>
    <scope>NUCLEOTIDE SEQUENCE [LARGE SCALE GENOMIC DNA]</scope>
    <source>
        <strain evidence="3 4">MZ03-48</strain>
    </source>
</reference>
<evidence type="ECO:0000259" key="2">
    <source>
        <dbReference type="Pfam" id="PF12172"/>
    </source>
</evidence>
<name>A0A553XMQ7_9ACTN</name>
<evidence type="ECO:0000259" key="1">
    <source>
        <dbReference type="Pfam" id="PF01796"/>
    </source>
</evidence>
<dbReference type="InterPro" id="IPR052513">
    <property type="entry name" value="Thioester_dehydratase-like"/>
</dbReference>
<dbReference type="RefSeq" id="WP_185994191.1">
    <property type="nucleotide sequence ID" value="NZ_VKLS01000808.1"/>
</dbReference>
<proteinExistence type="predicted"/>
<dbReference type="AlphaFoldDB" id="A0A553XMQ7"/>
<gene>
    <name evidence="3" type="ORF">FNZ23_29820</name>
</gene>
<evidence type="ECO:0008006" key="5">
    <source>
        <dbReference type="Google" id="ProtNLM"/>
    </source>
</evidence>
<dbReference type="SUPFAM" id="SSF50249">
    <property type="entry name" value="Nucleic acid-binding proteins"/>
    <property type="match status" value="1"/>
</dbReference>